<evidence type="ECO:0000256" key="1">
    <source>
        <dbReference type="SAM" id="MobiDB-lite"/>
    </source>
</evidence>
<feature type="signal peptide" evidence="2">
    <location>
        <begin position="1"/>
        <end position="24"/>
    </location>
</feature>
<dbReference type="Proteomes" id="UP000466345">
    <property type="component" value="Unassembled WGS sequence"/>
</dbReference>
<name>A0A7K0CCJ2_9ACTN</name>
<gene>
    <name evidence="3" type="ORF">SRB5_12890</name>
</gene>
<keyword evidence="2" id="KW-0732">Signal</keyword>
<organism evidence="3 4">
    <name type="scientific">Streptomyces smaragdinus</name>
    <dbReference type="NCBI Taxonomy" id="2585196"/>
    <lineage>
        <taxon>Bacteria</taxon>
        <taxon>Bacillati</taxon>
        <taxon>Actinomycetota</taxon>
        <taxon>Actinomycetes</taxon>
        <taxon>Kitasatosporales</taxon>
        <taxon>Streptomycetaceae</taxon>
        <taxon>Streptomyces</taxon>
    </lineage>
</organism>
<evidence type="ECO:0000256" key="2">
    <source>
        <dbReference type="SAM" id="SignalP"/>
    </source>
</evidence>
<accession>A0A7K0CCJ2</accession>
<keyword evidence="4" id="KW-1185">Reference proteome</keyword>
<reference evidence="3 4" key="1">
    <citation type="submission" date="2019-10" db="EMBL/GenBank/DDBJ databases">
        <title>Streptomyces smaragdinus sp. nov. and Streptomyces fabii sp. nov., isolated from the gut of fungus growing-termite Macrotermes natalensis.</title>
        <authorList>
            <person name="Schwitalla J."/>
            <person name="Benndorf R."/>
            <person name="Martin K."/>
            <person name="De Beer W."/>
            <person name="Kaster A.-K."/>
            <person name="Vollmers J."/>
            <person name="Poulsen M."/>
            <person name="Beemelmanns C."/>
        </authorList>
    </citation>
    <scope>NUCLEOTIDE SEQUENCE [LARGE SCALE GENOMIC DNA]</scope>
    <source>
        <strain evidence="3 4">RB5</strain>
    </source>
</reference>
<comment type="caution">
    <text evidence="3">The sequence shown here is derived from an EMBL/GenBank/DDBJ whole genome shotgun (WGS) entry which is preliminary data.</text>
</comment>
<dbReference type="EMBL" id="WEGJ01000003">
    <property type="protein sequence ID" value="MQY11175.1"/>
    <property type="molecule type" value="Genomic_DNA"/>
</dbReference>
<feature type="region of interest" description="Disordered" evidence="1">
    <location>
        <begin position="606"/>
        <end position="626"/>
    </location>
</feature>
<evidence type="ECO:0000313" key="3">
    <source>
        <dbReference type="EMBL" id="MQY11175.1"/>
    </source>
</evidence>
<evidence type="ECO:0000313" key="4">
    <source>
        <dbReference type="Proteomes" id="UP000466345"/>
    </source>
</evidence>
<feature type="chain" id="PRO_5029618040" description="ATP-dependent DNA helicase RecG" evidence="2">
    <location>
        <begin position="25"/>
        <end position="655"/>
    </location>
</feature>
<evidence type="ECO:0008006" key="5">
    <source>
        <dbReference type="Google" id="ProtNLM"/>
    </source>
</evidence>
<sequence length="655" mass="69540">MLLSRYLAAAAAAALAFGTLTAPAAAGEENGGAGCDPVVPAECLLPFPNDWYTVHDSGTDTGRRVSLSPAAMPHNVLGQGMDPAEWNRADGFSPGSMLLAQVPGLDLARTGAAPLTDIGASLRRDAPIVVVDADTGERWPYWAETDANATDPARQALIIRPARNFLEGHRYVVALRNLKDAAGHPIPAGDAFRTVTGPQLRRGHPLYERQQAMRGVEKALRRAEVPPKGLNLAWDFTVASERGLSERMLHIRDDSFAALGSASPSFTVTDVVDNPAVRQVRGTFQVPSYLNQPGGPPGSGFHYGSDGLPSQLPGNTQTALFQCEIPRSAFTHPAKPALYGHGLLGRESEVGSAPQLSLIAAHNLALCATRWQGMAEEDTLNVAATMGELGRFGTVADRLQQGVLNGLWLGKLMTHPDGLSSSPAFRSDSGSPVLDTGAELGYYGNSQGGIMGGMLTAVSTDVTKSVLGVPAMNYSTLLNRSVDFAPFQQIMDQAYPDKLTQQLGFALIQMLWDRGEANGYAQHMTSDPLPGTPRHQVLMHVAYGDHQVSPTAAEVEARTVGARIHTPVVAAGRNPDVVPYWGIPSLREPARGSAMVVWDSGSPYQPLTNTPPLAGRDPHSDPRRSPAAWDQMYTFLTTGVVADVCGRAACTASAG</sequence>
<proteinExistence type="predicted"/>
<protein>
    <recommendedName>
        <fullName evidence="5">ATP-dependent DNA helicase RecG</fullName>
    </recommendedName>
</protein>
<dbReference type="AlphaFoldDB" id="A0A7K0CCJ2"/>